<evidence type="ECO:0000313" key="2">
    <source>
        <dbReference type="EMBL" id="GAI94180.1"/>
    </source>
</evidence>
<keyword evidence="1" id="KW-0472">Membrane</keyword>
<evidence type="ECO:0008006" key="3">
    <source>
        <dbReference type="Google" id="ProtNLM"/>
    </source>
</evidence>
<name>X1U2Y5_9ZZZZ</name>
<proteinExistence type="predicted"/>
<gene>
    <name evidence="2" type="ORF">S12H4_27024</name>
</gene>
<feature type="transmembrane region" description="Helical" evidence="1">
    <location>
        <begin position="154"/>
        <end position="172"/>
    </location>
</feature>
<comment type="caution">
    <text evidence="2">The sequence shown here is derived from an EMBL/GenBank/DDBJ whole genome shotgun (WGS) entry which is preliminary data.</text>
</comment>
<reference evidence="2" key="1">
    <citation type="journal article" date="2014" name="Front. Microbiol.">
        <title>High frequency of phylogenetically diverse reductive dehalogenase-homologous genes in deep subseafloor sedimentary metagenomes.</title>
        <authorList>
            <person name="Kawai M."/>
            <person name="Futagami T."/>
            <person name="Toyoda A."/>
            <person name="Takaki Y."/>
            <person name="Nishi S."/>
            <person name="Hori S."/>
            <person name="Arai W."/>
            <person name="Tsubouchi T."/>
            <person name="Morono Y."/>
            <person name="Uchiyama I."/>
            <person name="Ito T."/>
            <person name="Fujiyama A."/>
            <person name="Inagaki F."/>
            <person name="Takami H."/>
        </authorList>
    </citation>
    <scope>NUCLEOTIDE SEQUENCE</scope>
    <source>
        <strain evidence="2">Expedition CK06-06</strain>
    </source>
</reference>
<protein>
    <recommendedName>
        <fullName evidence="3">HTH IS21-type domain-containing protein</fullName>
    </recommendedName>
</protein>
<dbReference type="EMBL" id="BARW01015388">
    <property type="protein sequence ID" value="GAI94180.1"/>
    <property type="molecule type" value="Genomic_DNA"/>
</dbReference>
<dbReference type="AlphaFoldDB" id="X1U2Y5"/>
<keyword evidence="1" id="KW-0812">Transmembrane</keyword>
<sequence>MYITIKSLCERHKNKSMIARLTGHDWKTVAKKIKEIEAGREYPKKKPHPKKLDPYQERIMKWLEEDLSGVRIHEKLREEGVKAEYSTGKDYIVQIKKREKVFVRMHAFPGEEGQVNFGYLRLLYYAMKARKEKSGSLNNITTYIFEDKIISDPILTFIFILAIYISIYSLYFL</sequence>
<evidence type="ECO:0000256" key="1">
    <source>
        <dbReference type="SAM" id="Phobius"/>
    </source>
</evidence>
<accession>X1U2Y5</accession>
<organism evidence="2">
    <name type="scientific">marine sediment metagenome</name>
    <dbReference type="NCBI Taxonomy" id="412755"/>
    <lineage>
        <taxon>unclassified sequences</taxon>
        <taxon>metagenomes</taxon>
        <taxon>ecological metagenomes</taxon>
    </lineage>
</organism>
<keyword evidence="1" id="KW-1133">Transmembrane helix</keyword>